<organism evidence="2 3">
    <name type="scientific">Candidatus Electronema aureum</name>
    <dbReference type="NCBI Taxonomy" id="2005002"/>
    <lineage>
        <taxon>Bacteria</taxon>
        <taxon>Pseudomonadati</taxon>
        <taxon>Thermodesulfobacteriota</taxon>
        <taxon>Desulfobulbia</taxon>
        <taxon>Desulfobulbales</taxon>
        <taxon>Desulfobulbaceae</taxon>
        <taxon>Candidatus Electronema</taxon>
    </lineage>
</organism>
<dbReference type="EMBL" id="NQJD01000004">
    <property type="protein sequence ID" value="TAA75758.1"/>
    <property type="molecule type" value="Genomic_DNA"/>
</dbReference>
<dbReference type="AlphaFoldDB" id="A0A521G414"/>
<dbReference type="Pfam" id="PF13517">
    <property type="entry name" value="FG-GAP_3"/>
    <property type="match status" value="1"/>
</dbReference>
<dbReference type="Proteomes" id="UP000316238">
    <property type="component" value="Unassembled WGS sequence"/>
</dbReference>
<proteinExistence type="predicted"/>
<protein>
    <submittedName>
        <fullName evidence="2">Repeat domain-containing protein</fullName>
    </submittedName>
</protein>
<comment type="caution">
    <text evidence="2">The sequence shown here is derived from an EMBL/GenBank/DDBJ whole genome shotgun (WGS) entry which is preliminary data.</text>
</comment>
<evidence type="ECO:0000313" key="3">
    <source>
        <dbReference type="Proteomes" id="UP000316238"/>
    </source>
</evidence>
<dbReference type="Gene3D" id="2.130.10.130">
    <property type="entry name" value="Integrin alpha, N-terminal"/>
    <property type="match status" value="1"/>
</dbReference>
<gene>
    <name evidence="2" type="ORF">CDV28_104104</name>
</gene>
<evidence type="ECO:0000256" key="1">
    <source>
        <dbReference type="ARBA" id="ARBA00022729"/>
    </source>
</evidence>
<sequence length="565" mass="62672">MKAYSDSWLAVGNQLCQFVLLFILFLAALPAAVLAVDTHAEAKQGKIVFLPFTVKSQPPQDHLRTGLTSVLATRMADRTGLAAVYGADKTGGLEEMLQQGNQQEAKKILKNMHGDYLFLGNLEQQEQGYEILIHVFRSGKAAPASFSRRIDALDKTIPTLDALADEIATKVFHQKVAEEELPAVADKDGISGFQTSHPDKAYRNGLYAMSEQSTIATTSVGSGPLNVLNSQHSGALALSLRAMDAGDVDGDGREEIVLLEQGKLILCRFSSDRFQQIAELPLSSYLGLHSVHLADLDNDSRLEIYISASSGSVPSSLVMAWDGKKFYTLHDQVPFYLRPDSDSAGKPVLLGQAGGNIYRISLNRAGDLSRAEEVQVPQGFGLYDFIRVDLDQDGRREFVGLTEENKLLILNQEQKTLWKSEESYGASRDALGSLASRRQAEVDQPHERNRMYLHTRLIAQDMTGDGKPEIIVSRNRVTSVKYFKSLRWFEGSSVSVLSWDGSRMNNLWETQQVPGYTVDFQVLRSTEQPGRFRLVAAESDDSGNPLYFWSKEKTIIRMQEMIGKP</sequence>
<evidence type="ECO:0000313" key="2">
    <source>
        <dbReference type="EMBL" id="TAA75758.1"/>
    </source>
</evidence>
<keyword evidence="1" id="KW-0732">Signal</keyword>
<dbReference type="SUPFAM" id="SSF69318">
    <property type="entry name" value="Integrin alpha N-terminal domain"/>
    <property type="match status" value="1"/>
</dbReference>
<accession>A0A521G414</accession>
<reference evidence="2" key="1">
    <citation type="submission" date="2017-07" db="EMBL/GenBank/DDBJ databases">
        <title>The cable genome - Insights into the physiology and evolution of filamentous bacteria capable of sulfide oxidation via long distance electron transfer.</title>
        <authorList>
            <person name="Thorup C."/>
            <person name="Bjerg J.T."/>
            <person name="Schreiber L."/>
            <person name="Nielsen L.P."/>
            <person name="Kjeldsen K.U."/>
            <person name="Boesen T."/>
            <person name="Boggild A."/>
            <person name="Meysman F."/>
            <person name="Geelhoed J."/>
            <person name="Schramm A."/>
        </authorList>
    </citation>
    <scope>NUCLEOTIDE SEQUENCE [LARGE SCALE GENOMIC DNA]</scope>
    <source>
        <strain evidence="2">GS</strain>
    </source>
</reference>
<dbReference type="InterPro" id="IPR028994">
    <property type="entry name" value="Integrin_alpha_N"/>
</dbReference>
<keyword evidence="3" id="KW-1185">Reference proteome</keyword>
<name>A0A521G414_9BACT</name>
<dbReference type="InterPro" id="IPR013517">
    <property type="entry name" value="FG-GAP"/>
</dbReference>